<dbReference type="InterPro" id="IPR012340">
    <property type="entry name" value="NA-bd_OB-fold"/>
</dbReference>
<evidence type="ECO:0000313" key="2">
    <source>
        <dbReference type="Proteomes" id="UP001470230"/>
    </source>
</evidence>
<dbReference type="Gene3D" id="2.40.50.140">
    <property type="entry name" value="Nucleic acid-binding proteins"/>
    <property type="match status" value="1"/>
</dbReference>
<gene>
    <name evidence="1" type="ORF">M9Y10_002016</name>
</gene>
<keyword evidence="2" id="KW-1185">Reference proteome</keyword>
<accession>A0ABR2L8K4</accession>
<reference evidence="1 2" key="1">
    <citation type="submission" date="2024-04" db="EMBL/GenBank/DDBJ databases">
        <title>Tritrichomonas musculus Genome.</title>
        <authorList>
            <person name="Alves-Ferreira E."/>
            <person name="Grigg M."/>
            <person name="Lorenzi H."/>
            <person name="Galac M."/>
        </authorList>
    </citation>
    <scope>NUCLEOTIDE SEQUENCE [LARGE SCALE GENOMIC DNA]</scope>
    <source>
        <strain evidence="1 2">EAF2021</strain>
    </source>
</reference>
<dbReference type="EMBL" id="JAPFFF010000001">
    <property type="protein sequence ID" value="KAK8899694.1"/>
    <property type="molecule type" value="Genomic_DNA"/>
</dbReference>
<name>A0ABR2L8K4_9EUKA</name>
<proteinExistence type="predicted"/>
<organism evidence="1 2">
    <name type="scientific">Tritrichomonas musculus</name>
    <dbReference type="NCBI Taxonomy" id="1915356"/>
    <lineage>
        <taxon>Eukaryota</taxon>
        <taxon>Metamonada</taxon>
        <taxon>Parabasalia</taxon>
        <taxon>Tritrichomonadida</taxon>
        <taxon>Tritrichomonadidae</taxon>
        <taxon>Tritrichomonas</taxon>
    </lineage>
</organism>
<sequence length="267" mass="30463">MKSFIDNITPDQEKVKKIKSLGKHPFKNVPVFHGGFQNMYHFNFDKTCVKLSALKKLEKYIKYVPLNEISPRLSGRSFFTIACVCDIAQSVLSISDLKNTKFSLLAEEYPTLQKFDMIAFANAEVSITLRIRSSDQIIKIGHCEKVVKCSQCETNHSDKCTTFVDIRNGPTCDFHCHQLVMKSADDRPMLKMAQNQMKFQQDFSPLTSPERIPSVFHGPQIKLPDDYLTKYFENHRGSRLTKISKLINPCKDHKIGVGLNEGDIIVL</sequence>
<evidence type="ECO:0000313" key="1">
    <source>
        <dbReference type="EMBL" id="KAK8899694.1"/>
    </source>
</evidence>
<protein>
    <submittedName>
        <fullName evidence="1">Uncharacterized protein</fullName>
    </submittedName>
</protein>
<comment type="caution">
    <text evidence="1">The sequence shown here is derived from an EMBL/GenBank/DDBJ whole genome shotgun (WGS) entry which is preliminary data.</text>
</comment>
<dbReference type="Proteomes" id="UP001470230">
    <property type="component" value="Unassembled WGS sequence"/>
</dbReference>